<keyword evidence="8 13" id="KW-0798">TonB box</keyword>
<dbReference type="NCBIfam" id="TIGR01783">
    <property type="entry name" value="TonB-siderophor"/>
    <property type="match status" value="1"/>
</dbReference>
<dbReference type="InterPro" id="IPR039426">
    <property type="entry name" value="TonB-dep_rcpt-like"/>
</dbReference>
<dbReference type="GO" id="GO:0015891">
    <property type="term" value="P:siderophore transport"/>
    <property type="evidence" value="ECO:0007669"/>
    <property type="project" value="InterPro"/>
</dbReference>
<dbReference type="InterPro" id="IPR011662">
    <property type="entry name" value="Secretin/TonB_short_N"/>
</dbReference>
<keyword evidence="9 12" id="KW-0472">Membrane</keyword>
<dbReference type="PANTHER" id="PTHR32552">
    <property type="entry name" value="FERRICHROME IRON RECEPTOR-RELATED"/>
    <property type="match status" value="1"/>
</dbReference>
<evidence type="ECO:0000256" key="2">
    <source>
        <dbReference type="ARBA" id="ARBA00009810"/>
    </source>
</evidence>
<dbReference type="CDD" id="cd01347">
    <property type="entry name" value="ligand_gated_channel"/>
    <property type="match status" value="1"/>
</dbReference>
<dbReference type="InterPro" id="IPR012910">
    <property type="entry name" value="Plug_dom"/>
</dbReference>
<dbReference type="Proteomes" id="UP000318529">
    <property type="component" value="Unassembled WGS sequence"/>
</dbReference>
<dbReference type="Gene3D" id="3.55.50.30">
    <property type="match status" value="1"/>
</dbReference>
<evidence type="ECO:0000259" key="15">
    <source>
        <dbReference type="SMART" id="SM00965"/>
    </source>
</evidence>
<evidence type="ECO:0000313" key="16">
    <source>
        <dbReference type="EMBL" id="TWA84918.1"/>
    </source>
</evidence>
<keyword evidence="14" id="KW-1133">Transmembrane helix</keyword>
<dbReference type="SMART" id="SM00965">
    <property type="entry name" value="STN"/>
    <property type="match status" value="1"/>
</dbReference>
<accession>A0A560CJ85</accession>
<dbReference type="PANTHER" id="PTHR32552:SF82">
    <property type="entry name" value="FCUA PROTEIN"/>
    <property type="match status" value="1"/>
</dbReference>
<evidence type="ECO:0000256" key="8">
    <source>
        <dbReference type="ARBA" id="ARBA00023077"/>
    </source>
</evidence>
<dbReference type="SUPFAM" id="SSF56935">
    <property type="entry name" value="Porins"/>
    <property type="match status" value="1"/>
</dbReference>
<keyword evidence="5" id="KW-0410">Iron transport</keyword>
<dbReference type="InterPro" id="IPR037066">
    <property type="entry name" value="Plug_dom_sf"/>
</dbReference>
<feature type="domain" description="Secretin/TonB short N-terminal" evidence="15">
    <location>
        <begin position="99"/>
        <end position="150"/>
    </location>
</feature>
<name>A0A560CJ85_AZOBR</name>
<sequence length="845" mass="88857">MTSVMCEATGVTNGCRDGVLGGRLGHGVPSRFKVRSKARFMGRLLATTMLIVPGLLLSGVAAALAQSTQESITAGPVTFAIVPQSVDGALVAFSTATRIQVLSPGAVTQGVNSPGVSGSMTAREGLNRLLSGTGLAARFLNADTVTVERVSAGDAVLLDPLQVEGSRGATGPGALPPSYAGGQVARGGRIGALGNQDAMDVPFSVTSYTAETIRNQQADTIADVLANDPAVRSSLGYGNFSESFVIRGFPLAGEDLSVDGLYGTAPRQIVATNMFERVEVLKGANAFLNGAAPSGSGIGGGVNLVPKRAEDDPLTRLTASYAMDSRLGLAADVGRRFGDAKQFGVRANAAIRGGDTAIDDEERRLTLGSLALDYRGERARVALDVGTQTQRVEQGRPVVYVGSFVPAVPSASQNYAQPWSYSRMRDTFGQIRAEYDILPTLTAYGAFGLRSMREDGDYASPTITRPDGTGTVRRLTVPREDDTVTGQGGVRADLQTGPFRHQLNAGASALRTTNNNGFEFGTTSTINLYTMVGLPRPATTSASGMIGDLPKVSESVLRSVYASDTVSILNDRVMVTAGLRQQNIQVRGYNRANGARTSDYDQSALTPVVGLVVKPVETLSLYANRIEGLAQGPTAPSTAANSGEIFAPYRSVQYEVGGKLDFGSFGGSLSLFQTTQPSGVTDPFTRVYRVSGEQRNRGIELMLYGEPVPGVRLLGGATVIDPELSDTGSAATEGKDAVGVPRHQFNANVEWDLPFLPASVPTVTLTGRVIHTGSQYLNAANTLKIPSWTRFDVGARMIAEVQNRPVTIRAAVENVTDKAYWASASGGYLSQGNPLTAKLSVSVDF</sequence>
<dbReference type="InterPro" id="IPR010105">
    <property type="entry name" value="TonB_sidphr_rcpt"/>
</dbReference>
<keyword evidence="4 12" id="KW-1134">Transmembrane beta strand</keyword>
<evidence type="ECO:0000256" key="12">
    <source>
        <dbReference type="PROSITE-ProRule" id="PRU01360"/>
    </source>
</evidence>
<keyword evidence="3 12" id="KW-0813">Transport</keyword>
<keyword evidence="5" id="KW-0406">Ion transport</keyword>
<feature type="transmembrane region" description="Helical" evidence="14">
    <location>
        <begin position="40"/>
        <end position="64"/>
    </location>
</feature>
<dbReference type="GO" id="GO:0038023">
    <property type="term" value="F:signaling receptor activity"/>
    <property type="evidence" value="ECO:0007669"/>
    <property type="project" value="InterPro"/>
</dbReference>
<comment type="subcellular location">
    <subcellularLocation>
        <location evidence="1 12">Cell outer membrane</location>
        <topology evidence="1 12">Multi-pass membrane protein</topology>
    </subcellularLocation>
</comment>
<gene>
    <name evidence="16" type="ORF">FBZ83_104185</name>
</gene>
<dbReference type="GO" id="GO:0015344">
    <property type="term" value="F:siderophore uptake transmembrane transporter activity"/>
    <property type="evidence" value="ECO:0007669"/>
    <property type="project" value="TreeGrafter"/>
</dbReference>
<evidence type="ECO:0000256" key="7">
    <source>
        <dbReference type="ARBA" id="ARBA00023004"/>
    </source>
</evidence>
<evidence type="ECO:0000313" key="17">
    <source>
        <dbReference type="Proteomes" id="UP000318529"/>
    </source>
</evidence>
<evidence type="ECO:0000256" key="3">
    <source>
        <dbReference type="ARBA" id="ARBA00022448"/>
    </source>
</evidence>
<dbReference type="GO" id="GO:0009279">
    <property type="term" value="C:cell outer membrane"/>
    <property type="evidence" value="ECO:0007669"/>
    <property type="project" value="UniProtKB-SubCell"/>
</dbReference>
<comment type="caution">
    <text evidence="16">The sequence shown here is derived from an EMBL/GenBank/DDBJ whole genome shotgun (WGS) entry which is preliminary data.</text>
</comment>
<evidence type="ECO:0000256" key="1">
    <source>
        <dbReference type="ARBA" id="ARBA00004571"/>
    </source>
</evidence>
<reference evidence="16 17" key="1">
    <citation type="submission" date="2019-06" db="EMBL/GenBank/DDBJ databases">
        <title>Genomic Encyclopedia of Type Strains, Phase IV (KMG-V): Genome sequencing to study the core and pangenomes of soil and plant-associated prokaryotes.</title>
        <authorList>
            <person name="Whitman W."/>
        </authorList>
    </citation>
    <scope>NUCLEOTIDE SEQUENCE [LARGE SCALE GENOMIC DNA]</scope>
    <source>
        <strain evidence="16 17">BR 11650</strain>
    </source>
</reference>
<evidence type="ECO:0000256" key="9">
    <source>
        <dbReference type="ARBA" id="ARBA00023136"/>
    </source>
</evidence>
<dbReference type="Pfam" id="PF07660">
    <property type="entry name" value="STN"/>
    <property type="match status" value="1"/>
</dbReference>
<dbReference type="InterPro" id="IPR036942">
    <property type="entry name" value="Beta-barrel_TonB_sf"/>
</dbReference>
<dbReference type="Gene3D" id="2.40.170.20">
    <property type="entry name" value="TonB-dependent receptor, beta-barrel domain"/>
    <property type="match status" value="1"/>
</dbReference>
<keyword evidence="10 16" id="KW-0675">Receptor</keyword>
<evidence type="ECO:0000256" key="14">
    <source>
        <dbReference type="SAM" id="Phobius"/>
    </source>
</evidence>
<dbReference type="PROSITE" id="PS52016">
    <property type="entry name" value="TONB_DEPENDENT_REC_3"/>
    <property type="match status" value="1"/>
</dbReference>
<evidence type="ECO:0000256" key="6">
    <source>
        <dbReference type="ARBA" id="ARBA00022692"/>
    </source>
</evidence>
<evidence type="ECO:0000256" key="10">
    <source>
        <dbReference type="ARBA" id="ARBA00023170"/>
    </source>
</evidence>
<dbReference type="Pfam" id="PF00593">
    <property type="entry name" value="TonB_dep_Rec_b-barrel"/>
    <property type="match status" value="1"/>
</dbReference>
<dbReference type="Gene3D" id="2.170.130.10">
    <property type="entry name" value="TonB-dependent receptor, plug domain"/>
    <property type="match status" value="1"/>
</dbReference>
<protein>
    <submittedName>
        <fullName evidence="16">Iron complex outermembrane receptor protein</fullName>
    </submittedName>
</protein>
<dbReference type="EMBL" id="VITH01000004">
    <property type="protein sequence ID" value="TWA84918.1"/>
    <property type="molecule type" value="Genomic_DNA"/>
</dbReference>
<dbReference type="AlphaFoldDB" id="A0A560CJ85"/>
<evidence type="ECO:0000256" key="4">
    <source>
        <dbReference type="ARBA" id="ARBA00022452"/>
    </source>
</evidence>
<proteinExistence type="inferred from homology"/>
<keyword evidence="11 12" id="KW-0998">Cell outer membrane</keyword>
<comment type="similarity">
    <text evidence="2 12 13">Belongs to the TonB-dependent receptor family.</text>
</comment>
<evidence type="ECO:0000256" key="13">
    <source>
        <dbReference type="RuleBase" id="RU003357"/>
    </source>
</evidence>
<evidence type="ECO:0000256" key="5">
    <source>
        <dbReference type="ARBA" id="ARBA00022496"/>
    </source>
</evidence>
<dbReference type="Pfam" id="PF07715">
    <property type="entry name" value="Plug"/>
    <property type="match status" value="1"/>
</dbReference>
<keyword evidence="6 12" id="KW-0812">Transmembrane</keyword>
<organism evidence="16 17">
    <name type="scientific">Azospirillum brasilense</name>
    <dbReference type="NCBI Taxonomy" id="192"/>
    <lineage>
        <taxon>Bacteria</taxon>
        <taxon>Pseudomonadati</taxon>
        <taxon>Pseudomonadota</taxon>
        <taxon>Alphaproteobacteria</taxon>
        <taxon>Rhodospirillales</taxon>
        <taxon>Azospirillaceae</taxon>
        <taxon>Azospirillum</taxon>
    </lineage>
</organism>
<evidence type="ECO:0000256" key="11">
    <source>
        <dbReference type="ARBA" id="ARBA00023237"/>
    </source>
</evidence>
<dbReference type="InterPro" id="IPR000531">
    <property type="entry name" value="Beta-barrel_TonB"/>
</dbReference>
<keyword evidence="7" id="KW-0408">Iron</keyword>